<accession>A0AA42KTK5</accession>
<keyword evidence="5 7" id="KW-1133">Transmembrane helix</keyword>
<dbReference type="Pfam" id="PF26002">
    <property type="entry name" value="Beta-barrel_AprE"/>
    <property type="match status" value="1"/>
</dbReference>
<dbReference type="AlphaFoldDB" id="A0AA42KTK5"/>
<evidence type="ECO:0000256" key="6">
    <source>
        <dbReference type="ARBA" id="ARBA00023136"/>
    </source>
</evidence>
<comment type="similarity">
    <text evidence="2">Belongs to the membrane fusion protein (MFP) (TC 8.A.1) family.</text>
</comment>
<dbReference type="PROSITE" id="PS00543">
    <property type="entry name" value="HLYD_FAMILY"/>
    <property type="match status" value="1"/>
</dbReference>
<feature type="domain" description="AprE-like beta-barrel" evidence="8">
    <location>
        <begin position="282"/>
        <end position="374"/>
    </location>
</feature>
<gene>
    <name evidence="9" type="ORF">N7376_18600</name>
</gene>
<proteinExistence type="inferred from homology"/>
<evidence type="ECO:0000256" key="7">
    <source>
        <dbReference type="SAM" id="Phobius"/>
    </source>
</evidence>
<dbReference type="PRINTS" id="PR01490">
    <property type="entry name" value="RTXTOXIND"/>
</dbReference>
<keyword evidence="4 7" id="KW-0812">Transmembrane</keyword>
<keyword evidence="3" id="KW-0813">Transport</keyword>
<dbReference type="PANTHER" id="PTHR30386:SF26">
    <property type="entry name" value="TRANSPORT PROTEIN COMB"/>
    <property type="match status" value="1"/>
</dbReference>
<dbReference type="InterPro" id="IPR050739">
    <property type="entry name" value="MFP"/>
</dbReference>
<evidence type="ECO:0000313" key="10">
    <source>
        <dbReference type="Proteomes" id="UP001158087"/>
    </source>
</evidence>
<dbReference type="InterPro" id="IPR006144">
    <property type="entry name" value="Secretion_HlyD_CS"/>
</dbReference>
<sequence length="396" mass="43525">MAALGEDFGDWVNGNTGGARLKRATKFVRLVCALFAVLLVWAYLALLDEVSTGTGKVVPTSQEQVIQSLEGGVLAKLNVRQDDVVEPGKVLAQLDPTVTEATVQESAAKYRAALASSARLTAEVSGSDLDFPDELDDFPLLKTSETKLFEARKRSLKESLDWLAESRKLAQDELEISQSLTKMGAASNVEVIRLKRQLVELQLKETEIQSDYIVKAREELAKANAEVESLSSVIRGRSDALARLTLRSPVRGIVKDIEVSTIGGVIPPNGKLMVIVPLDDQLLIEARISPRDIAYIHPDQPATVKITAYDYAVYGSLKGTVVSISPDTIQDETKPEEFYYRVFIKTETDALFNKNGSRFPIVPGMVATVDIHTGSKTVFEYLIKPFNRAGEALRER</sequence>
<comment type="caution">
    <text evidence="9">The sequence shown here is derived from an EMBL/GenBank/DDBJ whole genome shotgun (WGS) entry which is preliminary data.</text>
</comment>
<evidence type="ECO:0000256" key="4">
    <source>
        <dbReference type="ARBA" id="ARBA00022692"/>
    </source>
</evidence>
<evidence type="ECO:0000313" key="9">
    <source>
        <dbReference type="EMBL" id="MDH0125995.1"/>
    </source>
</evidence>
<dbReference type="GO" id="GO:0016020">
    <property type="term" value="C:membrane"/>
    <property type="evidence" value="ECO:0007669"/>
    <property type="project" value="UniProtKB-SubCell"/>
</dbReference>
<evidence type="ECO:0000259" key="8">
    <source>
        <dbReference type="Pfam" id="PF26002"/>
    </source>
</evidence>
<dbReference type="GO" id="GO:0009306">
    <property type="term" value="P:protein secretion"/>
    <property type="evidence" value="ECO:0007669"/>
    <property type="project" value="InterPro"/>
</dbReference>
<dbReference type="InterPro" id="IPR058982">
    <property type="entry name" value="Beta-barrel_AprE"/>
</dbReference>
<protein>
    <submittedName>
        <fullName evidence="9">HlyD family efflux transporter periplasmic adaptor subunit</fullName>
    </submittedName>
</protein>
<dbReference type="PANTHER" id="PTHR30386">
    <property type="entry name" value="MEMBRANE FUSION SUBUNIT OF EMRAB-TOLC MULTIDRUG EFFLUX PUMP"/>
    <property type="match status" value="1"/>
</dbReference>
<evidence type="ECO:0000256" key="1">
    <source>
        <dbReference type="ARBA" id="ARBA00004167"/>
    </source>
</evidence>
<dbReference type="Proteomes" id="UP001158087">
    <property type="component" value="Unassembled WGS sequence"/>
</dbReference>
<dbReference type="Gene3D" id="2.40.30.170">
    <property type="match status" value="1"/>
</dbReference>
<name>A0AA42KTK5_9HYPH</name>
<evidence type="ECO:0000256" key="2">
    <source>
        <dbReference type="ARBA" id="ARBA00009477"/>
    </source>
</evidence>
<keyword evidence="6 7" id="KW-0472">Membrane</keyword>
<dbReference type="EMBL" id="JAODYY010000009">
    <property type="protein sequence ID" value="MDH0125995.1"/>
    <property type="molecule type" value="Genomic_DNA"/>
</dbReference>
<evidence type="ECO:0000256" key="3">
    <source>
        <dbReference type="ARBA" id="ARBA00022448"/>
    </source>
</evidence>
<evidence type="ECO:0000256" key="5">
    <source>
        <dbReference type="ARBA" id="ARBA00022989"/>
    </source>
</evidence>
<reference evidence="9" key="1">
    <citation type="submission" date="2022-09" db="EMBL/GenBank/DDBJ databases">
        <title>Intensive care unit water sources are persistently colonized with multi-drug resistant bacteria and are the site of extensive horizontal gene transfer of antibiotic resistance genes.</title>
        <authorList>
            <person name="Diorio-Toth L."/>
        </authorList>
    </citation>
    <scope>NUCLEOTIDE SEQUENCE</scope>
    <source>
        <strain evidence="9">GD04153</strain>
    </source>
</reference>
<organism evidence="9 10">
    <name type="scientific">Brucella intermedia GD04153</name>
    <dbReference type="NCBI Taxonomy" id="2975438"/>
    <lineage>
        <taxon>Bacteria</taxon>
        <taxon>Pseudomonadati</taxon>
        <taxon>Pseudomonadota</taxon>
        <taxon>Alphaproteobacteria</taxon>
        <taxon>Hyphomicrobiales</taxon>
        <taxon>Brucellaceae</taxon>
        <taxon>Brucella/Ochrobactrum group</taxon>
        <taxon>Brucella</taxon>
    </lineage>
</organism>
<comment type="subcellular location">
    <subcellularLocation>
        <location evidence="1">Membrane</location>
        <topology evidence="1">Single-pass membrane protein</topology>
    </subcellularLocation>
</comment>
<feature type="transmembrane region" description="Helical" evidence="7">
    <location>
        <begin position="27"/>
        <end position="46"/>
    </location>
</feature>